<dbReference type="Proteomes" id="UP000220034">
    <property type="component" value="Unassembled WGS sequence"/>
</dbReference>
<accession>A0A2C9CQP7</accession>
<feature type="compositionally biased region" description="Low complexity" evidence="1">
    <location>
        <begin position="328"/>
        <end position="339"/>
    </location>
</feature>
<proteinExistence type="predicted"/>
<dbReference type="RefSeq" id="WP_097929250.1">
    <property type="nucleotide sequence ID" value="NZ_OCTN01000002.1"/>
</dbReference>
<dbReference type="EMBL" id="OCTN01000002">
    <property type="protein sequence ID" value="SOH93686.1"/>
    <property type="molecule type" value="Genomic_DNA"/>
</dbReference>
<gene>
    <name evidence="4" type="ORF">SAMN06273572_102364</name>
</gene>
<name>A0A2C9CQP7_9RHOB</name>
<feature type="signal peptide" evidence="2">
    <location>
        <begin position="1"/>
        <end position="25"/>
    </location>
</feature>
<evidence type="ECO:0000259" key="3">
    <source>
        <dbReference type="Pfam" id="PF14240"/>
    </source>
</evidence>
<evidence type="ECO:0000313" key="4">
    <source>
        <dbReference type="EMBL" id="SOH93686.1"/>
    </source>
</evidence>
<feature type="chain" id="PRO_5012361217" evidence="2">
    <location>
        <begin position="26"/>
        <end position="391"/>
    </location>
</feature>
<keyword evidence="2" id="KW-0732">Signal</keyword>
<dbReference type="OrthoDB" id="9796530at2"/>
<evidence type="ECO:0000313" key="5">
    <source>
        <dbReference type="Proteomes" id="UP000220034"/>
    </source>
</evidence>
<evidence type="ECO:0000256" key="1">
    <source>
        <dbReference type="SAM" id="MobiDB-lite"/>
    </source>
</evidence>
<keyword evidence="5" id="KW-1185">Reference proteome</keyword>
<dbReference type="AlphaFoldDB" id="A0A2C9CQP7"/>
<sequence length="391" mass="41267">MTVINRTPVYLAMATCLLAPSYALAHSDTAYFTDTAFTEAPQIVDCTLEDGTETQCHEIKVGYLPEGLEIGPFCPATLDEAGGIWEWTGENAGLYRIDRDYLTMMDELGYTFYDEDGNVHVVDNATEQPTVDHACINVSADESVEITILLPVYPVMSDEPTSLGTVVKVGVALDGVPIFSDAPSIQATGHMPALDTCGGHIDPGGWYHWHATSTDVQTVFENEDVIADCTVTQDATAQFGYAFDGFAMFGSLEADGSTPEGLDQCGGHVGITATGEEVYHYHASDEFPNLPSCLNGVQAVDNFTTTATAGVGAQNAGAGGRNEPPRPTDGGPDGMMPPGFEEAAATLGVTADTFMQAVEDAGGRDLDVAAAAHALGVSEDELRAVLPQPPR</sequence>
<feature type="domain" description="YHYH" evidence="3">
    <location>
        <begin position="149"/>
        <end position="252"/>
    </location>
</feature>
<dbReference type="InterPro" id="IPR025924">
    <property type="entry name" value="YHYH_dom"/>
</dbReference>
<protein>
    <submittedName>
        <fullName evidence="4">YHYH protein</fullName>
    </submittedName>
</protein>
<reference evidence="5" key="1">
    <citation type="submission" date="2017-09" db="EMBL/GenBank/DDBJ databases">
        <authorList>
            <person name="Varghese N."/>
            <person name="Submissions S."/>
        </authorList>
    </citation>
    <scope>NUCLEOTIDE SEQUENCE [LARGE SCALE GENOMIC DNA]</scope>
    <source>
        <strain evidence="5">C7</strain>
    </source>
</reference>
<feature type="region of interest" description="Disordered" evidence="1">
    <location>
        <begin position="311"/>
        <end position="339"/>
    </location>
</feature>
<dbReference type="Pfam" id="PF14240">
    <property type="entry name" value="YHYH"/>
    <property type="match status" value="1"/>
</dbReference>
<evidence type="ECO:0000256" key="2">
    <source>
        <dbReference type="SAM" id="SignalP"/>
    </source>
</evidence>
<organism evidence="4 5">
    <name type="scientific">Pontivivens marinum</name>
    <dbReference type="NCBI Taxonomy" id="1690039"/>
    <lineage>
        <taxon>Bacteria</taxon>
        <taxon>Pseudomonadati</taxon>
        <taxon>Pseudomonadota</taxon>
        <taxon>Alphaproteobacteria</taxon>
        <taxon>Rhodobacterales</taxon>
        <taxon>Paracoccaceae</taxon>
        <taxon>Pontivivens</taxon>
    </lineage>
</organism>